<dbReference type="Gene3D" id="3.30.300.150">
    <property type="entry name" value="DNA polymerase III, tau subunit, domain V"/>
    <property type="match status" value="1"/>
</dbReference>
<accession>A0AAU6PG74</accession>
<sequence length="108" mass="12252">MVLKNTVFANADNQVLTLNLDAQYSSMLTEASHKNILTTLQENFAITDVKINLDTLTEQTLAQKEIQANNKKTEIRQKEFLADEGVQKLQQVFNTKIDLNSIKEVKNV</sequence>
<protein>
    <recommendedName>
        <fullName evidence="2">DNA polymerase III tau subunit domain-containing protein</fullName>
    </recommendedName>
</protein>
<gene>
    <name evidence="1" type="ORF">Ctma_0713</name>
</gene>
<proteinExistence type="predicted"/>
<reference evidence="1" key="1">
    <citation type="submission" date="2023-10" db="EMBL/GenBank/DDBJ databases">
        <title>The first scallop-associated chemosynthetic bacterial symbiont.</title>
        <authorList>
            <person name="Lin Y.-T."/>
            <person name="Sun J."/>
            <person name="Ip J.C.-H."/>
            <person name="He X."/>
            <person name="Gao Z.-M."/>
            <person name="Perez M."/>
            <person name="Xu T."/>
            <person name="Qian P.-Y."/>
            <person name="Qiu J.-W."/>
        </authorList>
    </citation>
    <scope>NUCLEOTIDE SEQUENCE</scope>
    <source>
        <strain evidence="1">Gill1</strain>
    </source>
</reference>
<evidence type="ECO:0008006" key="2">
    <source>
        <dbReference type="Google" id="ProtNLM"/>
    </source>
</evidence>
<evidence type="ECO:0000313" key="1">
    <source>
        <dbReference type="EMBL" id="WXU00008.1"/>
    </source>
</evidence>
<name>A0AAU6PG74_9GAMM</name>
<dbReference type="AlphaFoldDB" id="A0AAU6PG74"/>
<organism evidence="1">
    <name type="scientific">Catillopecten margaritatus gill symbiont</name>
    <dbReference type="NCBI Taxonomy" id="3083288"/>
    <lineage>
        <taxon>Bacteria</taxon>
        <taxon>Pseudomonadati</taxon>
        <taxon>Pseudomonadota</taxon>
        <taxon>Gammaproteobacteria</taxon>
        <taxon>sulfur-oxidizing symbionts</taxon>
    </lineage>
</organism>
<dbReference type="EMBL" id="CP138327">
    <property type="protein sequence ID" value="WXU00008.1"/>
    <property type="molecule type" value="Genomic_DNA"/>
</dbReference>
<dbReference type="InterPro" id="IPR038249">
    <property type="entry name" value="PolIII_tau_V_sf"/>
</dbReference>